<dbReference type="Pfam" id="PF13197">
    <property type="entry name" value="DUF4013"/>
    <property type="match status" value="1"/>
</dbReference>
<sequence length="229" mass="24895">MLEDGLSYPARGDWIGRMIIGAVLGFFGWLFLPLFVLMGYFVRTLEKTVHGEDEPPEFTGWGDLLIKGVVASVISLVYSIVPVVGYLFVVFVFLGAGGAIGGDGGGVLAGIGIMSMIFLLPLIFLIYYIVPAALTNYAQSGEFKDAFNFSDIKPVVLSVDYLVAVLAPLFVAMVSWVIMAILVVTLVGILLIPFVQFYFQVSVFRMFGTAFKNQQKSITTETTSDATVV</sequence>
<feature type="transmembrane region" description="Helical" evidence="1">
    <location>
        <begin position="20"/>
        <end position="42"/>
    </location>
</feature>
<dbReference type="Proteomes" id="UP000019024">
    <property type="component" value="Chromosome"/>
</dbReference>
<dbReference type="KEGG" id="hlr:HALLA_05650"/>
<keyword evidence="1" id="KW-0472">Membrane</keyword>
<organism evidence="2 3">
    <name type="scientific">Halostagnicola larsenii XH-48</name>
    <dbReference type="NCBI Taxonomy" id="797299"/>
    <lineage>
        <taxon>Archaea</taxon>
        <taxon>Methanobacteriati</taxon>
        <taxon>Methanobacteriota</taxon>
        <taxon>Stenosarchaea group</taxon>
        <taxon>Halobacteria</taxon>
        <taxon>Halobacteriales</taxon>
        <taxon>Natrialbaceae</taxon>
        <taxon>Halostagnicola</taxon>
    </lineage>
</organism>
<feature type="transmembrane region" description="Helical" evidence="1">
    <location>
        <begin position="151"/>
        <end position="170"/>
    </location>
</feature>
<dbReference type="STRING" id="797299.HALLA_05650"/>
<feature type="transmembrane region" description="Helical" evidence="1">
    <location>
        <begin position="176"/>
        <end position="199"/>
    </location>
</feature>
<dbReference type="eggNOG" id="arCOG02879">
    <property type="taxonomic scope" value="Archaea"/>
</dbReference>
<keyword evidence="3" id="KW-1185">Reference proteome</keyword>
<evidence type="ECO:0000313" key="2">
    <source>
        <dbReference type="EMBL" id="AHF98440.1"/>
    </source>
</evidence>
<protein>
    <recommendedName>
        <fullName evidence="4">DUF4013 domain-containing protein</fullName>
    </recommendedName>
</protein>
<dbReference type="OrthoDB" id="107590at2157"/>
<keyword evidence="1" id="KW-0812">Transmembrane</keyword>
<keyword evidence="1" id="KW-1133">Transmembrane helix</keyword>
<accession>W0JI92</accession>
<evidence type="ECO:0000256" key="1">
    <source>
        <dbReference type="SAM" id="Phobius"/>
    </source>
</evidence>
<feature type="transmembrane region" description="Helical" evidence="1">
    <location>
        <begin position="76"/>
        <end position="100"/>
    </location>
</feature>
<dbReference type="EMBL" id="CP007055">
    <property type="protein sequence ID" value="AHF98440.1"/>
    <property type="molecule type" value="Genomic_DNA"/>
</dbReference>
<evidence type="ECO:0008006" key="4">
    <source>
        <dbReference type="Google" id="ProtNLM"/>
    </source>
</evidence>
<evidence type="ECO:0000313" key="3">
    <source>
        <dbReference type="Proteomes" id="UP000019024"/>
    </source>
</evidence>
<feature type="transmembrane region" description="Helical" evidence="1">
    <location>
        <begin position="106"/>
        <end position="130"/>
    </location>
</feature>
<dbReference type="AlphaFoldDB" id="W0JI92"/>
<name>W0JI92_9EURY</name>
<reference evidence="2 3" key="1">
    <citation type="submission" date="2014-01" db="EMBL/GenBank/DDBJ databases">
        <authorList>
            <consortium name="DOE Joint Genome Institute"/>
            <person name="Anderson I."/>
            <person name="Huntemann M."/>
            <person name="Han J."/>
            <person name="Chen A."/>
            <person name="Kyrpides N."/>
            <person name="Mavromatis K."/>
            <person name="Markowitz V."/>
            <person name="Palaniappan K."/>
            <person name="Ivanova N."/>
            <person name="Schaumberg A."/>
            <person name="Pati A."/>
            <person name="Liolios K."/>
            <person name="Nordberg H.P."/>
            <person name="Cantor M.N."/>
            <person name="Hua S.X."/>
            <person name="Woyke T."/>
        </authorList>
    </citation>
    <scope>NUCLEOTIDE SEQUENCE [LARGE SCALE GENOMIC DNA]</scope>
    <source>
        <strain evidence="2 3">XH-48</strain>
    </source>
</reference>
<gene>
    <name evidence="2" type="ORF">HALLA_05650</name>
</gene>
<dbReference type="InterPro" id="IPR025098">
    <property type="entry name" value="DUF4013"/>
</dbReference>
<proteinExistence type="predicted"/>
<dbReference type="HOGENOM" id="CLU_079270_2_0_2"/>